<reference evidence="3" key="1">
    <citation type="journal article" date="2021" name="BMC Genomics">
        <title>Chromosome-level genome assembly and manually-curated proteome of model necrotroph Parastagonospora nodorum Sn15 reveals a genome-wide trove of candidate effector homologs, and redundancy of virulence-related functions within an accessory chromosome.</title>
        <authorList>
            <person name="Bertazzoni S."/>
            <person name="Jones D.A.B."/>
            <person name="Phan H.T."/>
            <person name="Tan K.-C."/>
            <person name="Hane J.K."/>
        </authorList>
    </citation>
    <scope>NUCLEOTIDE SEQUENCE [LARGE SCALE GENOMIC DNA]</scope>
    <source>
        <strain evidence="3">SN15 / ATCC MYA-4574 / FGSC 10173)</strain>
    </source>
</reference>
<dbReference type="OrthoDB" id="3728409at2759"/>
<accession>A0A7U2NR69</accession>
<gene>
    <name evidence="2" type="ORF">JI435_131810</name>
</gene>
<evidence type="ECO:0000313" key="2">
    <source>
        <dbReference type="EMBL" id="QRD07426.1"/>
    </source>
</evidence>
<dbReference type="VEuPathDB" id="FungiDB:JI435_131810"/>
<name>A0A7U2NR69_PHANO</name>
<dbReference type="Proteomes" id="UP000663193">
    <property type="component" value="Chromosome 22"/>
</dbReference>
<evidence type="ECO:0000256" key="1">
    <source>
        <dbReference type="SAM" id="MobiDB-lite"/>
    </source>
</evidence>
<feature type="compositionally biased region" description="Basic residues" evidence="1">
    <location>
        <begin position="103"/>
        <end position="119"/>
    </location>
</feature>
<feature type="compositionally biased region" description="Basic and acidic residues" evidence="1">
    <location>
        <begin position="29"/>
        <end position="41"/>
    </location>
</feature>
<keyword evidence="3" id="KW-1185">Reference proteome</keyword>
<dbReference type="EMBL" id="CP069044">
    <property type="protein sequence ID" value="QRD07426.1"/>
    <property type="molecule type" value="Genomic_DNA"/>
</dbReference>
<feature type="non-terminal residue" evidence="2">
    <location>
        <position position="1"/>
    </location>
</feature>
<organism evidence="2 3">
    <name type="scientific">Phaeosphaeria nodorum (strain SN15 / ATCC MYA-4574 / FGSC 10173)</name>
    <name type="common">Glume blotch fungus</name>
    <name type="synonym">Parastagonospora nodorum</name>
    <dbReference type="NCBI Taxonomy" id="321614"/>
    <lineage>
        <taxon>Eukaryota</taxon>
        <taxon>Fungi</taxon>
        <taxon>Dikarya</taxon>
        <taxon>Ascomycota</taxon>
        <taxon>Pezizomycotina</taxon>
        <taxon>Dothideomycetes</taxon>
        <taxon>Pleosporomycetidae</taxon>
        <taxon>Pleosporales</taxon>
        <taxon>Pleosporineae</taxon>
        <taxon>Phaeosphaeriaceae</taxon>
        <taxon>Parastagonospora</taxon>
    </lineage>
</organism>
<proteinExistence type="predicted"/>
<protein>
    <submittedName>
        <fullName evidence="2">Uncharacterized protein</fullName>
    </submittedName>
</protein>
<dbReference type="AlphaFoldDB" id="A0A7U2NR69"/>
<evidence type="ECO:0000313" key="3">
    <source>
        <dbReference type="Proteomes" id="UP000663193"/>
    </source>
</evidence>
<sequence>HFSHPAQLFLATNMPRFLKRIFTDNINPFRREQSPPDEVQRTRRVLVRSSTGSTHRLSFFEPTLHMQGNAAPRDGASIADSSVNRPMLAPSLADHEQSIPAQKHTRARRRLSKRQRAPA</sequence>
<feature type="region of interest" description="Disordered" evidence="1">
    <location>
        <begin position="28"/>
        <end position="119"/>
    </location>
</feature>